<reference evidence="1" key="2">
    <citation type="submission" date="2021-02" db="EMBL/GenBank/DDBJ databases">
        <authorList>
            <person name="Kimball J.A."/>
            <person name="Haas M.W."/>
            <person name="Macchietto M."/>
            <person name="Kono T."/>
            <person name="Duquette J."/>
            <person name="Shao M."/>
        </authorList>
    </citation>
    <scope>NUCLEOTIDE SEQUENCE</scope>
    <source>
        <tissue evidence="1">Fresh leaf tissue</tissue>
    </source>
</reference>
<gene>
    <name evidence="1" type="ORF">GUJ93_ZPchr0006g40717</name>
</gene>
<evidence type="ECO:0000313" key="1">
    <source>
        <dbReference type="EMBL" id="KAG8075950.1"/>
    </source>
</evidence>
<evidence type="ECO:0000313" key="2">
    <source>
        <dbReference type="Proteomes" id="UP000729402"/>
    </source>
</evidence>
<dbReference type="AlphaFoldDB" id="A0A8J5SJL1"/>
<reference evidence="1" key="1">
    <citation type="journal article" date="2021" name="bioRxiv">
        <title>Whole Genome Assembly and Annotation of Northern Wild Rice, Zizania palustris L., Supports a Whole Genome Duplication in the Zizania Genus.</title>
        <authorList>
            <person name="Haas M."/>
            <person name="Kono T."/>
            <person name="Macchietto M."/>
            <person name="Millas R."/>
            <person name="McGilp L."/>
            <person name="Shao M."/>
            <person name="Duquette J."/>
            <person name="Hirsch C.N."/>
            <person name="Kimball J."/>
        </authorList>
    </citation>
    <scope>NUCLEOTIDE SEQUENCE</scope>
    <source>
        <tissue evidence="1">Fresh leaf tissue</tissue>
    </source>
</reference>
<accession>A0A8J5SJL1</accession>
<name>A0A8J5SJL1_ZIZPA</name>
<dbReference type="Proteomes" id="UP000729402">
    <property type="component" value="Unassembled WGS sequence"/>
</dbReference>
<proteinExistence type="predicted"/>
<dbReference type="OrthoDB" id="1864854at2759"/>
<keyword evidence="2" id="KW-1185">Reference proteome</keyword>
<organism evidence="1 2">
    <name type="scientific">Zizania palustris</name>
    <name type="common">Northern wild rice</name>
    <dbReference type="NCBI Taxonomy" id="103762"/>
    <lineage>
        <taxon>Eukaryota</taxon>
        <taxon>Viridiplantae</taxon>
        <taxon>Streptophyta</taxon>
        <taxon>Embryophyta</taxon>
        <taxon>Tracheophyta</taxon>
        <taxon>Spermatophyta</taxon>
        <taxon>Magnoliopsida</taxon>
        <taxon>Liliopsida</taxon>
        <taxon>Poales</taxon>
        <taxon>Poaceae</taxon>
        <taxon>BOP clade</taxon>
        <taxon>Oryzoideae</taxon>
        <taxon>Oryzeae</taxon>
        <taxon>Zizaniinae</taxon>
        <taxon>Zizania</taxon>
    </lineage>
</organism>
<comment type="caution">
    <text evidence="1">The sequence shown here is derived from an EMBL/GenBank/DDBJ whole genome shotgun (WGS) entry which is preliminary data.</text>
</comment>
<dbReference type="EMBL" id="JAAALK010000283">
    <property type="protein sequence ID" value="KAG8075950.1"/>
    <property type="molecule type" value="Genomic_DNA"/>
</dbReference>
<protein>
    <submittedName>
        <fullName evidence="1">Uncharacterized protein</fullName>
    </submittedName>
</protein>
<sequence>MDIISSRSNYIYEGSSASEYITSNGLHHRLDEVACIDDPASGQWIDTLASGYHKETHAPVLEPSLVTNINSIYSGFPYSSSQMLTDCSTHNVKGEPFIMTTTVNAPEEVHTLCIPHGVVVASKEMTADKDNGADKDISDVMSEIKVSHQKSSKFLLKSPNNFCVITSSNFSSVELYGLRLLSWYVTFYYVPLPWD</sequence>